<name>A0A1X7E543_9BACT</name>
<dbReference type="OrthoDB" id="9806170at2"/>
<keyword evidence="7" id="KW-1185">Reference proteome</keyword>
<dbReference type="Proteomes" id="UP000192906">
    <property type="component" value="Unassembled WGS sequence"/>
</dbReference>
<keyword evidence="3 4" id="KW-0658">Purine biosynthesis</keyword>
<dbReference type="AlphaFoldDB" id="A0A1X7E543"/>
<dbReference type="CDD" id="cd08645">
    <property type="entry name" value="FMT_core_GART"/>
    <property type="match status" value="1"/>
</dbReference>
<dbReference type="InterPro" id="IPR036477">
    <property type="entry name" value="Formyl_transf_N_sf"/>
</dbReference>
<comment type="pathway">
    <text evidence="1 4">Purine metabolism; IMP biosynthesis via de novo pathway; N(2)-formyl-N(1)-(5-phospho-D-ribosyl)glycinamide from N(1)-(5-phospho-D-ribosyl)glycinamide (10-formyl THF route): step 1/1.</text>
</comment>
<evidence type="ECO:0000313" key="6">
    <source>
        <dbReference type="EMBL" id="SMF27666.1"/>
    </source>
</evidence>
<dbReference type="HAMAP" id="MF_01930">
    <property type="entry name" value="PurN"/>
    <property type="match status" value="1"/>
</dbReference>
<accession>A0A1X7E543</accession>
<protein>
    <recommendedName>
        <fullName evidence="4">Phosphoribosylglycinamide formyltransferase</fullName>
        <ecNumber evidence="4">2.1.2.2</ecNumber>
    </recommendedName>
    <alternativeName>
        <fullName evidence="4">5'-phosphoribosylglycinamide transformylase</fullName>
    </alternativeName>
    <alternativeName>
        <fullName evidence="4">GAR transformylase</fullName>
        <shortName evidence="4">GART</shortName>
    </alternativeName>
</protein>
<proteinExistence type="inferred from homology"/>
<feature type="domain" description="Formyl transferase N-terminal" evidence="5">
    <location>
        <begin position="6"/>
        <end position="184"/>
    </location>
</feature>
<feature type="active site" description="Proton donor" evidence="4">
    <location>
        <position position="111"/>
    </location>
</feature>
<comment type="catalytic activity">
    <reaction evidence="4">
        <text>N(1)-(5-phospho-beta-D-ribosyl)glycinamide + (6R)-10-formyltetrahydrofolate = N(2)-formyl-N(1)-(5-phospho-beta-D-ribosyl)glycinamide + (6S)-5,6,7,8-tetrahydrofolate + H(+)</text>
        <dbReference type="Rhea" id="RHEA:15053"/>
        <dbReference type="ChEBI" id="CHEBI:15378"/>
        <dbReference type="ChEBI" id="CHEBI:57453"/>
        <dbReference type="ChEBI" id="CHEBI:143788"/>
        <dbReference type="ChEBI" id="CHEBI:147286"/>
        <dbReference type="ChEBI" id="CHEBI:195366"/>
        <dbReference type="EC" id="2.1.2.2"/>
    </reaction>
</comment>
<dbReference type="RefSeq" id="WP_085102997.1">
    <property type="nucleotide sequence ID" value="NZ_FWZU01000004.1"/>
</dbReference>
<evidence type="ECO:0000256" key="2">
    <source>
        <dbReference type="ARBA" id="ARBA00022679"/>
    </source>
</evidence>
<dbReference type="STRING" id="1519643.SAMN06295933_2660"/>
<reference evidence="7" key="1">
    <citation type="submission" date="2017-04" db="EMBL/GenBank/DDBJ databases">
        <authorList>
            <person name="Varghese N."/>
            <person name="Submissions S."/>
        </authorList>
    </citation>
    <scope>NUCLEOTIDE SEQUENCE [LARGE SCALE GENOMIC DNA]</scope>
    <source>
        <strain evidence="7">K3S</strain>
    </source>
</reference>
<feature type="binding site" evidence="4">
    <location>
        <position position="67"/>
    </location>
    <ligand>
        <name>(6R)-10-formyltetrahydrofolate</name>
        <dbReference type="ChEBI" id="CHEBI:195366"/>
    </ligand>
</feature>
<evidence type="ECO:0000313" key="7">
    <source>
        <dbReference type="Proteomes" id="UP000192906"/>
    </source>
</evidence>
<dbReference type="GO" id="GO:0004644">
    <property type="term" value="F:phosphoribosylglycinamide formyltransferase activity"/>
    <property type="evidence" value="ECO:0007669"/>
    <property type="project" value="UniProtKB-UniRule"/>
</dbReference>
<feature type="site" description="Raises pKa of active site His" evidence="4">
    <location>
        <position position="147"/>
    </location>
</feature>
<dbReference type="InterPro" id="IPR002376">
    <property type="entry name" value="Formyl_transf_N"/>
</dbReference>
<gene>
    <name evidence="4" type="primary">purN</name>
    <name evidence="6" type="ORF">SAMN06295933_2660</name>
</gene>
<feature type="binding site" evidence="4">
    <location>
        <begin position="92"/>
        <end position="95"/>
    </location>
    <ligand>
        <name>(6R)-10-formyltetrahydrofolate</name>
        <dbReference type="ChEBI" id="CHEBI:195366"/>
    </ligand>
</feature>
<dbReference type="SUPFAM" id="SSF53328">
    <property type="entry name" value="Formyltransferase"/>
    <property type="match status" value="1"/>
</dbReference>
<dbReference type="PANTHER" id="PTHR43369:SF2">
    <property type="entry name" value="PHOSPHORIBOSYLGLYCINAMIDE FORMYLTRANSFERASE"/>
    <property type="match status" value="1"/>
</dbReference>
<feature type="binding site" evidence="4">
    <location>
        <position position="109"/>
    </location>
    <ligand>
        <name>(6R)-10-formyltetrahydrofolate</name>
        <dbReference type="ChEBI" id="CHEBI:195366"/>
    </ligand>
</feature>
<evidence type="ECO:0000256" key="1">
    <source>
        <dbReference type="ARBA" id="ARBA00005054"/>
    </source>
</evidence>
<dbReference type="InterPro" id="IPR004607">
    <property type="entry name" value="GART"/>
</dbReference>
<evidence type="ECO:0000259" key="5">
    <source>
        <dbReference type="Pfam" id="PF00551"/>
    </source>
</evidence>
<dbReference type="EMBL" id="FWZU01000004">
    <property type="protein sequence ID" value="SMF27666.1"/>
    <property type="molecule type" value="Genomic_DNA"/>
</dbReference>
<dbReference type="GO" id="GO:0005829">
    <property type="term" value="C:cytosol"/>
    <property type="evidence" value="ECO:0007669"/>
    <property type="project" value="TreeGrafter"/>
</dbReference>
<comment type="similarity">
    <text evidence="4">Belongs to the GART family.</text>
</comment>
<dbReference type="GO" id="GO:0006189">
    <property type="term" value="P:'de novo' IMP biosynthetic process"/>
    <property type="evidence" value="ECO:0007669"/>
    <property type="project" value="UniProtKB-UniRule"/>
</dbReference>
<evidence type="ECO:0000256" key="4">
    <source>
        <dbReference type="HAMAP-Rule" id="MF_01930"/>
    </source>
</evidence>
<dbReference type="UniPathway" id="UPA00074">
    <property type="reaction ID" value="UER00126"/>
</dbReference>
<dbReference type="NCBIfam" id="TIGR00639">
    <property type="entry name" value="PurN"/>
    <property type="match status" value="1"/>
</dbReference>
<keyword evidence="2 4" id="KW-0808">Transferase</keyword>
<evidence type="ECO:0000256" key="3">
    <source>
        <dbReference type="ARBA" id="ARBA00022755"/>
    </source>
</evidence>
<comment type="function">
    <text evidence="4">Catalyzes the transfer of a formyl group from 10-formyltetrahydrofolate to 5-phospho-ribosyl-glycinamide (GAR), producing 5-phospho-ribosyl-N-formylglycinamide (FGAR) and tetrahydrofolate.</text>
</comment>
<organism evidence="6 7">
    <name type="scientific">Desulfovibrio gilichinskyi</name>
    <dbReference type="NCBI Taxonomy" id="1519643"/>
    <lineage>
        <taxon>Bacteria</taxon>
        <taxon>Pseudomonadati</taxon>
        <taxon>Thermodesulfobacteriota</taxon>
        <taxon>Desulfovibrionia</taxon>
        <taxon>Desulfovibrionales</taxon>
        <taxon>Desulfovibrionaceae</taxon>
        <taxon>Desulfovibrio</taxon>
    </lineage>
</organism>
<dbReference type="Pfam" id="PF00551">
    <property type="entry name" value="Formyl_trans_N"/>
    <property type="match status" value="1"/>
</dbReference>
<feature type="binding site" evidence="4">
    <location>
        <begin position="14"/>
        <end position="16"/>
    </location>
    <ligand>
        <name>N(1)-(5-phospho-beta-D-ribosyl)glycinamide</name>
        <dbReference type="ChEBI" id="CHEBI:143788"/>
    </ligand>
</feature>
<dbReference type="Gene3D" id="3.40.50.170">
    <property type="entry name" value="Formyl transferase, N-terminal domain"/>
    <property type="match status" value="1"/>
</dbReference>
<dbReference type="PANTHER" id="PTHR43369">
    <property type="entry name" value="PHOSPHORIBOSYLGLYCINAMIDE FORMYLTRANSFERASE"/>
    <property type="match status" value="1"/>
</dbReference>
<sequence length="227" mass="24569">MSKLPIAVLISGGGSNLQALIDKIEEGILDVDIKMVLSNRAGAYGLERAKTHSIPTCVLSHKDFKSREDFDGEMVRILKETGAQAVVMAGFMRIITPVFLNAFSGRIINIHPALLPSFAGAGGQTEAGEYGVQISGCTVHFVDEKMDNGAIIIQAAVPAMPGEDVDVLAKRILRVEHRILPQATQWLAEGRLRTEGRFVKLGLADVAKAEQDTDFPCLINPPLEYGF</sequence>
<dbReference type="EC" id="2.1.2.2" evidence="4"/>